<protein>
    <submittedName>
        <fullName evidence="10">Cation/H(+) antiporter</fullName>
    </submittedName>
</protein>
<dbReference type="InterPro" id="IPR050794">
    <property type="entry name" value="CPA2_transporter"/>
</dbReference>
<dbReference type="InterPro" id="IPR038770">
    <property type="entry name" value="Na+/solute_symporter_sf"/>
</dbReference>
<comment type="caution">
    <text evidence="10">The sequence shown here is derived from an EMBL/GenBank/DDBJ whole genome shotgun (WGS) entry which is preliminary data.</text>
</comment>
<feature type="compositionally biased region" description="Polar residues" evidence="7">
    <location>
        <begin position="404"/>
        <end position="418"/>
    </location>
</feature>
<dbReference type="Pfam" id="PF00999">
    <property type="entry name" value="Na_H_Exchanger"/>
    <property type="match status" value="1"/>
</dbReference>
<evidence type="ECO:0000256" key="8">
    <source>
        <dbReference type="SAM" id="Phobius"/>
    </source>
</evidence>
<evidence type="ECO:0000313" key="11">
    <source>
        <dbReference type="Proteomes" id="UP000184286"/>
    </source>
</evidence>
<evidence type="ECO:0000256" key="4">
    <source>
        <dbReference type="ARBA" id="ARBA00022989"/>
    </source>
</evidence>
<keyword evidence="4 8" id="KW-1133">Transmembrane helix</keyword>
<gene>
    <name evidence="10" type="ORF">BM536_006105</name>
</gene>
<feature type="transmembrane region" description="Helical" evidence="8">
    <location>
        <begin position="98"/>
        <end position="118"/>
    </location>
</feature>
<evidence type="ECO:0000259" key="9">
    <source>
        <dbReference type="Pfam" id="PF00999"/>
    </source>
</evidence>
<reference evidence="10 11" key="2">
    <citation type="submission" date="2017-02" db="EMBL/GenBank/DDBJ databases">
        <title>Draft genome sequence of Streptomyces phaeoluteigriseus type strain DSM41896.</title>
        <authorList>
            <person name="Salih T.S."/>
            <person name="Algora Gallardo L."/>
            <person name="Melo Santos T."/>
            <person name="Filgueira Martinez S."/>
            <person name="Herron P.R."/>
        </authorList>
    </citation>
    <scope>NUCLEOTIDE SEQUENCE [LARGE SCALE GENOMIC DNA]</scope>
    <source>
        <strain evidence="10 11">DSM 41896</strain>
    </source>
</reference>
<dbReference type="STRING" id="114686.BM536_006105"/>
<dbReference type="Proteomes" id="UP000184286">
    <property type="component" value="Unassembled WGS sequence"/>
</dbReference>
<dbReference type="GO" id="GO:1902600">
    <property type="term" value="P:proton transmembrane transport"/>
    <property type="evidence" value="ECO:0007669"/>
    <property type="project" value="InterPro"/>
</dbReference>
<keyword evidence="3 8" id="KW-0812">Transmembrane</keyword>
<feature type="domain" description="Cation/H+ exchanger transmembrane" evidence="9">
    <location>
        <begin position="18"/>
        <end position="396"/>
    </location>
</feature>
<feature type="transmembrane region" description="Helical" evidence="8">
    <location>
        <begin position="284"/>
        <end position="302"/>
    </location>
</feature>
<feature type="transmembrane region" description="Helical" evidence="8">
    <location>
        <begin position="196"/>
        <end position="216"/>
    </location>
</feature>
<evidence type="ECO:0000256" key="5">
    <source>
        <dbReference type="ARBA" id="ARBA00023065"/>
    </source>
</evidence>
<dbReference type="InterPro" id="IPR006153">
    <property type="entry name" value="Cation/H_exchanger_TM"/>
</dbReference>
<evidence type="ECO:0000313" key="10">
    <source>
        <dbReference type="EMBL" id="OQD56934.1"/>
    </source>
</evidence>
<dbReference type="PANTHER" id="PTHR32468">
    <property type="entry name" value="CATION/H + ANTIPORTER"/>
    <property type="match status" value="1"/>
</dbReference>
<proteinExistence type="predicted"/>
<dbReference type="RefSeq" id="WP_073491691.1">
    <property type="nucleotide sequence ID" value="NZ_MPOH02000006.1"/>
</dbReference>
<feature type="transmembrane region" description="Helical" evidence="8">
    <location>
        <begin position="35"/>
        <end position="54"/>
    </location>
</feature>
<feature type="transmembrane region" description="Helical" evidence="8">
    <location>
        <begin position="6"/>
        <end position="23"/>
    </location>
</feature>
<feature type="transmembrane region" description="Helical" evidence="8">
    <location>
        <begin position="374"/>
        <end position="396"/>
    </location>
</feature>
<reference evidence="11" key="1">
    <citation type="submission" date="2016-11" db="EMBL/GenBank/DDBJ databases">
        <authorList>
            <person name="Schniete J.K."/>
            <person name="Salih T."/>
            <person name="Algora Gallardo L."/>
            <person name="Martinez Fernandez S."/>
            <person name="Herron P.R."/>
        </authorList>
    </citation>
    <scope>NUCLEOTIDE SEQUENCE [LARGE SCALE GENOMIC DNA]</scope>
    <source>
        <strain evidence="11">DSM 41896</strain>
    </source>
</reference>
<feature type="transmembrane region" description="Helical" evidence="8">
    <location>
        <begin position="314"/>
        <end position="333"/>
    </location>
</feature>
<organism evidence="10 11">
    <name type="scientific">Streptomyces phaeoluteigriseus</name>
    <dbReference type="NCBI Taxonomy" id="114686"/>
    <lineage>
        <taxon>Bacteria</taxon>
        <taxon>Bacillati</taxon>
        <taxon>Actinomycetota</taxon>
        <taxon>Actinomycetes</taxon>
        <taxon>Kitasatosporales</taxon>
        <taxon>Streptomycetaceae</taxon>
        <taxon>Streptomyces</taxon>
        <taxon>Streptomyces aurantiacus group</taxon>
    </lineage>
</organism>
<dbReference type="GO" id="GO:0015297">
    <property type="term" value="F:antiporter activity"/>
    <property type="evidence" value="ECO:0007669"/>
    <property type="project" value="InterPro"/>
</dbReference>
<evidence type="ECO:0000256" key="2">
    <source>
        <dbReference type="ARBA" id="ARBA00022448"/>
    </source>
</evidence>
<keyword evidence="5" id="KW-0406">Ion transport</keyword>
<accession>A0A1V6MWW4</accession>
<dbReference type="PANTHER" id="PTHR32468:SF0">
    <property type="entry name" value="K(+)_H(+) ANTIPORTER 1"/>
    <property type="match status" value="1"/>
</dbReference>
<keyword evidence="6 8" id="KW-0472">Membrane</keyword>
<feature type="transmembrane region" description="Helical" evidence="8">
    <location>
        <begin position="236"/>
        <end position="264"/>
    </location>
</feature>
<dbReference type="Gene3D" id="1.20.1530.20">
    <property type="match status" value="1"/>
</dbReference>
<feature type="region of interest" description="Disordered" evidence="7">
    <location>
        <begin position="404"/>
        <end position="429"/>
    </location>
</feature>
<evidence type="ECO:0000256" key="7">
    <source>
        <dbReference type="SAM" id="MobiDB-lite"/>
    </source>
</evidence>
<feature type="transmembrane region" description="Helical" evidence="8">
    <location>
        <begin position="161"/>
        <end position="184"/>
    </location>
</feature>
<keyword evidence="2" id="KW-0813">Transport</keyword>
<name>A0A1V6MWW4_9ACTN</name>
<dbReference type="EMBL" id="MPOH02000006">
    <property type="protein sequence ID" value="OQD56934.1"/>
    <property type="molecule type" value="Genomic_DNA"/>
</dbReference>
<evidence type="ECO:0000256" key="6">
    <source>
        <dbReference type="ARBA" id="ARBA00023136"/>
    </source>
</evidence>
<evidence type="ECO:0000256" key="3">
    <source>
        <dbReference type="ARBA" id="ARBA00022692"/>
    </source>
</evidence>
<comment type="subcellular location">
    <subcellularLocation>
        <location evidence="1">Membrane</location>
        <topology evidence="1">Multi-pass membrane protein</topology>
    </subcellularLocation>
</comment>
<feature type="transmembrane region" description="Helical" evidence="8">
    <location>
        <begin position="130"/>
        <end position="149"/>
    </location>
</feature>
<dbReference type="GO" id="GO:0016020">
    <property type="term" value="C:membrane"/>
    <property type="evidence" value="ECO:0007669"/>
    <property type="project" value="UniProtKB-SubCell"/>
</dbReference>
<evidence type="ECO:0000256" key="1">
    <source>
        <dbReference type="ARBA" id="ARBA00004141"/>
    </source>
</evidence>
<feature type="transmembrane region" description="Helical" evidence="8">
    <location>
        <begin position="66"/>
        <end position="86"/>
    </location>
</feature>
<dbReference type="AlphaFoldDB" id="A0A1V6MWW4"/>
<sequence length="429" mass="44832">MTDLQAAILLADLALIVVVAQLAGRVARALGQPPVLGEIVGGILVGPTLFDGALAETLFPHDVRPYLGALADLGLVLFMFIVGLEFDFSRLRGSGRVASVTALGATLVPFGLGCLLALHLAGTHESSGRLSFVLFIGVALSVTAFPVLARILEDRGMAGTALGTIALSAAAACDLAVWTMLSFVQAMVDGDGRGHWRVILVIPFALFLYFCVRPLLRRLLARRGSDGALTTTSRAVLLTGLFASAAVTQLLGLHFVFGAFLFGLVVPRIEGSGYRQEVMRDTRFATGLLLPVYFIVAGLKVDLSGVGVPGLGELTLIMLVAVVGKFGGAWLAARSQGLPSRSSAVLATLMNTRGLTELVALSVGLQAGILDERLYSLMVVMAVVTTAAAGPLLAWLAPRQSTKVVSESPDNPSRSAPSHASVVPAPRDE</sequence>